<proteinExistence type="predicted"/>
<dbReference type="PROSITE" id="PS01124">
    <property type="entry name" value="HTH_ARAC_FAMILY_2"/>
    <property type="match status" value="1"/>
</dbReference>
<dbReference type="InterPro" id="IPR014710">
    <property type="entry name" value="RmlC-like_jellyroll"/>
</dbReference>
<evidence type="ECO:0000256" key="1">
    <source>
        <dbReference type="ARBA" id="ARBA00023015"/>
    </source>
</evidence>
<keyword evidence="3" id="KW-0010">Activator</keyword>
<dbReference type="InterPro" id="IPR018060">
    <property type="entry name" value="HTH_AraC"/>
</dbReference>
<dbReference type="InterPro" id="IPR020449">
    <property type="entry name" value="Tscrpt_reg_AraC-type_HTH"/>
</dbReference>
<dbReference type="SUPFAM" id="SSF51215">
    <property type="entry name" value="Regulatory protein AraC"/>
    <property type="match status" value="1"/>
</dbReference>
<dbReference type="PRINTS" id="PR00032">
    <property type="entry name" value="HTHARAC"/>
</dbReference>
<dbReference type="InterPro" id="IPR009057">
    <property type="entry name" value="Homeodomain-like_sf"/>
</dbReference>
<dbReference type="Gene3D" id="2.60.120.10">
    <property type="entry name" value="Jelly Rolls"/>
    <property type="match status" value="1"/>
</dbReference>
<dbReference type="Gene3D" id="1.10.10.60">
    <property type="entry name" value="Homeodomain-like"/>
    <property type="match status" value="1"/>
</dbReference>
<dbReference type="Pfam" id="PF12833">
    <property type="entry name" value="HTH_18"/>
    <property type="match status" value="1"/>
</dbReference>
<dbReference type="PANTHER" id="PTHR43280">
    <property type="entry name" value="ARAC-FAMILY TRANSCRIPTIONAL REGULATOR"/>
    <property type="match status" value="1"/>
</dbReference>
<evidence type="ECO:0000313" key="7">
    <source>
        <dbReference type="Proteomes" id="UP000433309"/>
    </source>
</evidence>
<dbReference type="Pfam" id="PF02311">
    <property type="entry name" value="AraC_binding"/>
    <property type="match status" value="1"/>
</dbReference>
<gene>
    <name evidence="6" type="ORF">GJ699_28505</name>
</gene>
<dbReference type="AlphaFoldDB" id="A0A6I2L9S4"/>
<evidence type="ECO:0000256" key="3">
    <source>
        <dbReference type="ARBA" id="ARBA00023159"/>
    </source>
</evidence>
<evidence type="ECO:0000256" key="2">
    <source>
        <dbReference type="ARBA" id="ARBA00023125"/>
    </source>
</evidence>
<keyword evidence="1" id="KW-0805">Transcription regulation</keyword>
<dbReference type="PANTHER" id="PTHR43280:SF32">
    <property type="entry name" value="TRANSCRIPTIONAL REGULATORY PROTEIN"/>
    <property type="match status" value="1"/>
</dbReference>
<dbReference type="InterPro" id="IPR003313">
    <property type="entry name" value="AraC-bd"/>
</dbReference>
<dbReference type="GO" id="GO:0043565">
    <property type="term" value="F:sequence-specific DNA binding"/>
    <property type="evidence" value="ECO:0007669"/>
    <property type="project" value="InterPro"/>
</dbReference>
<evidence type="ECO:0000259" key="5">
    <source>
        <dbReference type="PROSITE" id="PS01124"/>
    </source>
</evidence>
<dbReference type="Proteomes" id="UP000433309">
    <property type="component" value="Unassembled WGS sequence"/>
</dbReference>
<evidence type="ECO:0000313" key="6">
    <source>
        <dbReference type="EMBL" id="MRW93937.1"/>
    </source>
</evidence>
<protein>
    <submittedName>
        <fullName evidence="6">Helix-turn-helix domain-containing protein</fullName>
    </submittedName>
</protein>
<feature type="domain" description="HTH araC/xylS-type" evidence="5">
    <location>
        <begin position="189"/>
        <end position="287"/>
    </location>
</feature>
<name>A0A6I2L9S4_9BURK</name>
<keyword evidence="7" id="KW-1185">Reference proteome</keyword>
<comment type="caution">
    <text evidence="6">The sequence shown here is derived from an EMBL/GenBank/DDBJ whole genome shotgun (WGS) entry which is preliminary data.</text>
</comment>
<reference evidence="6 7" key="1">
    <citation type="submission" date="2019-11" db="EMBL/GenBank/DDBJ databases">
        <title>Novel species isolated from a subtropical stream in China.</title>
        <authorList>
            <person name="Lu H."/>
        </authorList>
    </citation>
    <scope>NUCLEOTIDE SEQUENCE [LARGE SCALE GENOMIC DNA]</scope>
    <source>
        <strain evidence="6 7">FT80W</strain>
    </source>
</reference>
<keyword evidence="2" id="KW-0238">DNA-binding</keyword>
<accession>A0A6I2L9S4</accession>
<dbReference type="SMART" id="SM00342">
    <property type="entry name" value="HTH_ARAC"/>
    <property type="match status" value="1"/>
</dbReference>
<evidence type="ECO:0000256" key="4">
    <source>
        <dbReference type="ARBA" id="ARBA00023163"/>
    </source>
</evidence>
<sequence>MTPGMTPVPRLRLYVEHQQDEDWFVHVGHVANRGRWRIEPHIHPEYGQLIFVREGRGVVELEGMRVPFAGPCALLLPTDCVHGLDYEVDQDRWVVTIEVSYLAQISGRLPEFSQLWTGPRIIPLSYNPEVERESYQLIRRLEQEMLANASGRAAALEALLTLLQITLIRAMPDNQLQEHGSPASQRQAERFRDLVNQHYGKNLRLQEYAEMMSVSVTQLRSACTAALGQSPTKVIHSRIVTEAKRSLIFSDLPVEQIAFRLGFDDAAYFTRFFRREVGQTPSQFRTTAKN</sequence>
<keyword evidence="4" id="KW-0804">Transcription</keyword>
<dbReference type="InterPro" id="IPR037923">
    <property type="entry name" value="HTH-like"/>
</dbReference>
<dbReference type="GO" id="GO:0003700">
    <property type="term" value="F:DNA-binding transcription factor activity"/>
    <property type="evidence" value="ECO:0007669"/>
    <property type="project" value="InterPro"/>
</dbReference>
<dbReference type="EMBL" id="WKJK01000021">
    <property type="protein sequence ID" value="MRW93937.1"/>
    <property type="molecule type" value="Genomic_DNA"/>
</dbReference>
<organism evidence="6 7">
    <name type="scientific">Duganella guangzhouensis</name>
    <dbReference type="NCBI Taxonomy" id="2666084"/>
    <lineage>
        <taxon>Bacteria</taxon>
        <taxon>Pseudomonadati</taxon>
        <taxon>Pseudomonadota</taxon>
        <taxon>Betaproteobacteria</taxon>
        <taxon>Burkholderiales</taxon>
        <taxon>Oxalobacteraceae</taxon>
        <taxon>Telluria group</taxon>
        <taxon>Duganella</taxon>
    </lineage>
</organism>
<dbReference type="SUPFAM" id="SSF46689">
    <property type="entry name" value="Homeodomain-like"/>
    <property type="match status" value="1"/>
</dbReference>